<evidence type="ECO:0000256" key="1">
    <source>
        <dbReference type="SAM" id="SignalP"/>
    </source>
</evidence>
<keyword evidence="3" id="KW-1185">Reference proteome</keyword>
<dbReference type="EMBL" id="CP054140">
    <property type="protein sequence ID" value="QQG65126.1"/>
    <property type="molecule type" value="Genomic_DNA"/>
</dbReference>
<evidence type="ECO:0000313" key="2">
    <source>
        <dbReference type="EMBL" id="QQG65126.1"/>
    </source>
</evidence>
<name>A0A7T5VC97_9BACT</name>
<feature type="chain" id="PRO_5032839273" evidence="1">
    <location>
        <begin position="28"/>
        <end position="109"/>
    </location>
</feature>
<evidence type="ECO:0000313" key="3">
    <source>
        <dbReference type="Proteomes" id="UP000596092"/>
    </source>
</evidence>
<protein>
    <submittedName>
        <fullName evidence="2">Uncharacterized protein</fullName>
    </submittedName>
</protein>
<keyword evidence="1" id="KW-0732">Signal</keyword>
<dbReference type="Proteomes" id="UP000596092">
    <property type="component" value="Chromosome"/>
</dbReference>
<dbReference type="AlphaFoldDB" id="A0A7T5VC97"/>
<sequence>MRTWITPLLMALLLGAYTGLYSTPVLADDFNDGIDFEESSSQYGELDGSNRNYSYLKQRAKSLARSGHGGVVLSDSGALNSVILDAGAKITGDIIIIDESKGDKTVIAK</sequence>
<gene>
    <name evidence="2" type="ORF">HP555_04205</name>
</gene>
<accession>A0A7T5VC97</accession>
<organism evidence="2 3">
    <name type="scientific">Desulfobulbus oligotrophicus</name>
    <dbReference type="NCBI Taxonomy" id="1909699"/>
    <lineage>
        <taxon>Bacteria</taxon>
        <taxon>Pseudomonadati</taxon>
        <taxon>Thermodesulfobacteriota</taxon>
        <taxon>Desulfobulbia</taxon>
        <taxon>Desulfobulbales</taxon>
        <taxon>Desulfobulbaceae</taxon>
        <taxon>Desulfobulbus</taxon>
    </lineage>
</organism>
<dbReference type="KEGG" id="dog:HP555_04205"/>
<dbReference type="RefSeq" id="WP_199263943.1">
    <property type="nucleotide sequence ID" value="NZ_CP054140.1"/>
</dbReference>
<feature type="signal peptide" evidence="1">
    <location>
        <begin position="1"/>
        <end position="27"/>
    </location>
</feature>
<reference evidence="2 3" key="1">
    <citation type="submission" date="2020-05" db="EMBL/GenBank/DDBJ databases">
        <title>Complete genome of Desulfobulbus oligotrophicus.</title>
        <authorList>
            <person name="Podar M."/>
        </authorList>
    </citation>
    <scope>NUCLEOTIDE SEQUENCE [LARGE SCALE GENOMIC DNA]</scope>
    <source>
        <strain evidence="2 3">Prop6</strain>
    </source>
</reference>
<proteinExistence type="predicted"/>